<keyword evidence="3" id="KW-0813">Transport</keyword>
<evidence type="ECO:0000256" key="4">
    <source>
        <dbReference type="ARBA" id="ARBA00022692"/>
    </source>
</evidence>
<name>A0AAV1I0H4_9CHLO</name>
<dbReference type="GO" id="GO:0046961">
    <property type="term" value="F:proton-transporting ATPase activity, rotational mechanism"/>
    <property type="evidence" value="ECO:0007669"/>
    <property type="project" value="InterPro"/>
</dbReference>
<dbReference type="Proteomes" id="UP001314263">
    <property type="component" value="Unassembled WGS sequence"/>
</dbReference>
<feature type="transmembrane region" description="Helical" evidence="9">
    <location>
        <begin position="6"/>
        <end position="25"/>
    </location>
</feature>
<organism evidence="10 11">
    <name type="scientific">Coccomyxa viridis</name>
    <dbReference type="NCBI Taxonomy" id="1274662"/>
    <lineage>
        <taxon>Eukaryota</taxon>
        <taxon>Viridiplantae</taxon>
        <taxon>Chlorophyta</taxon>
        <taxon>core chlorophytes</taxon>
        <taxon>Trebouxiophyceae</taxon>
        <taxon>Trebouxiophyceae incertae sedis</taxon>
        <taxon>Coccomyxaceae</taxon>
        <taxon>Coccomyxa</taxon>
    </lineage>
</organism>
<comment type="caution">
    <text evidence="10">The sequence shown here is derived from an EMBL/GenBank/DDBJ whole genome shotgun (WGS) entry which is preliminary data.</text>
</comment>
<evidence type="ECO:0000256" key="8">
    <source>
        <dbReference type="ARBA" id="ARBA00023136"/>
    </source>
</evidence>
<evidence type="ECO:0000256" key="1">
    <source>
        <dbReference type="ARBA" id="ARBA00004141"/>
    </source>
</evidence>
<sequence>MANAFWGITGFFIVLEIAFALAVTFSGGTKDDKQLRYLLTTLTVACCWLLWVFVYIAQLHPLVRPVLQNT</sequence>
<keyword evidence="6 9" id="KW-1133">Transmembrane helix</keyword>
<keyword evidence="5" id="KW-0375">Hydrogen ion transport</keyword>
<evidence type="ECO:0000256" key="7">
    <source>
        <dbReference type="ARBA" id="ARBA00023065"/>
    </source>
</evidence>
<evidence type="ECO:0000256" key="5">
    <source>
        <dbReference type="ARBA" id="ARBA00022781"/>
    </source>
</evidence>
<evidence type="ECO:0000256" key="9">
    <source>
        <dbReference type="SAM" id="Phobius"/>
    </source>
</evidence>
<dbReference type="Pfam" id="PF05493">
    <property type="entry name" value="ATP_synt_H"/>
    <property type="match status" value="1"/>
</dbReference>
<comment type="subcellular location">
    <subcellularLocation>
        <location evidence="1">Membrane</location>
        <topology evidence="1">Multi-pass membrane protein</topology>
    </subcellularLocation>
</comment>
<comment type="similarity">
    <text evidence="2">Belongs to the V-ATPase e1/e2 subunit family.</text>
</comment>
<keyword evidence="11" id="KW-1185">Reference proteome</keyword>
<evidence type="ECO:0000256" key="6">
    <source>
        <dbReference type="ARBA" id="ARBA00022989"/>
    </source>
</evidence>
<protein>
    <submittedName>
        <fullName evidence="10">Uncharacterized protein</fullName>
    </submittedName>
</protein>
<evidence type="ECO:0000313" key="11">
    <source>
        <dbReference type="Proteomes" id="UP001314263"/>
    </source>
</evidence>
<keyword evidence="7" id="KW-0406">Ion transport</keyword>
<evidence type="ECO:0000313" key="10">
    <source>
        <dbReference type="EMBL" id="CAK0773811.1"/>
    </source>
</evidence>
<dbReference type="AlphaFoldDB" id="A0AAV1I0H4"/>
<dbReference type="GO" id="GO:0033179">
    <property type="term" value="C:proton-transporting V-type ATPase, V0 domain"/>
    <property type="evidence" value="ECO:0007669"/>
    <property type="project" value="InterPro"/>
</dbReference>
<feature type="transmembrane region" description="Helical" evidence="9">
    <location>
        <begin position="37"/>
        <end position="57"/>
    </location>
</feature>
<dbReference type="InterPro" id="IPR008389">
    <property type="entry name" value="ATPase_V0-cplx_e1/e2_su"/>
</dbReference>
<reference evidence="10 11" key="1">
    <citation type="submission" date="2023-10" db="EMBL/GenBank/DDBJ databases">
        <authorList>
            <person name="Maclean D."/>
            <person name="Macfadyen A."/>
        </authorList>
    </citation>
    <scope>NUCLEOTIDE SEQUENCE [LARGE SCALE GENOMIC DNA]</scope>
</reference>
<dbReference type="EMBL" id="CAUYUE010000005">
    <property type="protein sequence ID" value="CAK0773811.1"/>
    <property type="molecule type" value="Genomic_DNA"/>
</dbReference>
<accession>A0AAV1I0H4</accession>
<evidence type="ECO:0000256" key="2">
    <source>
        <dbReference type="ARBA" id="ARBA00008328"/>
    </source>
</evidence>
<evidence type="ECO:0000256" key="3">
    <source>
        <dbReference type="ARBA" id="ARBA00022448"/>
    </source>
</evidence>
<proteinExistence type="inferred from homology"/>
<gene>
    <name evidence="10" type="ORF">CVIRNUC_004104</name>
</gene>
<keyword evidence="8 9" id="KW-0472">Membrane</keyword>
<keyword evidence="4 9" id="KW-0812">Transmembrane</keyword>